<dbReference type="EMBL" id="BSYO01000003">
    <property type="protein sequence ID" value="GMH02150.1"/>
    <property type="molecule type" value="Genomic_DNA"/>
</dbReference>
<accession>A0AAD3S0J6</accession>
<evidence type="ECO:0000313" key="1">
    <source>
        <dbReference type="EMBL" id="GMH02150.1"/>
    </source>
</evidence>
<protein>
    <submittedName>
        <fullName evidence="1">Uncharacterized protein</fullName>
    </submittedName>
</protein>
<gene>
    <name evidence="1" type="ORF">Nepgr_003989</name>
</gene>
<proteinExistence type="predicted"/>
<dbReference type="Proteomes" id="UP001279734">
    <property type="component" value="Unassembled WGS sequence"/>
</dbReference>
<reference evidence="1" key="1">
    <citation type="submission" date="2023-05" db="EMBL/GenBank/DDBJ databases">
        <title>Nepenthes gracilis genome sequencing.</title>
        <authorList>
            <person name="Fukushima K."/>
        </authorList>
    </citation>
    <scope>NUCLEOTIDE SEQUENCE</scope>
    <source>
        <strain evidence="1">SING2019-196</strain>
    </source>
</reference>
<dbReference type="AlphaFoldDB" id="A0AAD3S0J6"/>
<name>A0AAD3S0J6_NEPGR</name>
<sequence length="90" mass="9802">MQYPLAGIFPELHAAAALFELGSILGLNFYYHLAVLCCRMLSCCVAAKRLFSGAAGSFSWVTTCFLDDLLLLRIAAYGAFVPILSNFFAL</sequence>
<keyword evidence="2" id="KW-1185">Reference proteome</keyword>
<comment type="caution">
    <text evidence="1">The sequence shown here is derived from an EMBL/GenBank/DDBJ whole genome shotgun (WGS) entry which is preliminary data.</text>
</comment>
<evidence type="ECO:0000313" key="2">
    <source>
        <dbReference type="Proteomes" id="UP001279734"/>
    </source>
</evidence>
<organism evidence="1 2">
    <name type="scientific">Nepenthes gracilis</name>
    <name type="common">Slender pitcher plant</name>
    <dbReference type="NCBI Taxonomy" id="150966"/>
    <lineage>
        <taxon>Eukaryota</taxon>
        <taxon>Viridiplantae</taxon>
        <taxon>Streptophyta</taxon>
        <taxon>Embryophyta</taxon>
        <taxon>Tracheophyta</taxon>
        <taxon>Spermatophyta</taxon>
        <taxon>Magnoliopsida</taxon>
        <taxon>eudicotyledons</taxon>
        <taxon>Gunneridae</taxon>
        <taxon>Pentapetalae</taxon>
        <taxon>Caryophyllales</taxon>
        <taxon>Nepenthaceae</taxon>
        <taxon>Nepenthes</taxon>
    </lineage>
</organism>